<name>A0ABX1HC92_9BACT</name>
<feature type="domain" description="IPT/TIG" evidence="19">
    <location>
        <begin position="820"/>
        <end position="903"/>
    </location>
</feature>
<evidence type="ECO:0000256" key="14">
    <source>
        <dbReference type="ARBA" id="ARBA00023157"/>
    </source>
</evidence>
<dbReference type="InterPro" id="IPR013517">
    <property type="entry name" value="FG-GAP"/>
</dbReference>
<evidence type="ECO:0000256" key="11">
    <source>
        <dbReference type="ARBA" id="ARBA00022989"/>
    </source>
</evidence>
<reference evidence="20 21" key="1">
    <citation type="submission" date="2020-03" db="EMBL/GenBank/DDBJ databases">
        <title>Genomic Encyclopedia of Type Strains, Phase IV (KMG-V): Genome sequencing to study the core and pangenomes of soil and plant-associated prokaryotes.</title>
        <authorList>
            <person name="Whitman W."/>
        </authorList>
    </citation>
    <scope>NUCLEOTIDE SEQUENCE [LARGE SCALE GENOMIC DNA]</scope>
    <source>
        <strain evidence="20 21">1B</strain>
    </source>
</reference>
<evidence type="ECO:0000259" key="19">
    <source>
        <dbReference type="SMART" id="SM00429"/>
    </source>
</evidence>
<keyword evidence="5" id="KW-0812">Transmembrane</keyword>
<keyword evidence="6 18" id="KW-0732">Signal</keyword>
<evidence type="ECO:0000313" key="20">
    <source>
        <dbReference type="EMBL" id="NKI87815.1"/>
    </source>
</evidence>
<dbReference type="Pfam" id="PF01833">
    <property type="entry name" value="TIG"/>
    <property type="match status" value="3"/>
</dbReference>
<dbReference type="InterPro" id="IPR028994">
    <property type="entry name" value="Integrin_alpha_N"/>
</dbReference>
<dbReference type="InterPro" id="IPR014756">
    <property type="entry name" value="Ig_E-set"/>
</dbReference>
<dbReference type="PANTHER" id="PTHR46580:SF2">
    <property type="entry name" value="MAM DOMAIN-CONTAINING PROTEIN"/>
    <property type="match status" value="1"/>
</dbReference>
<dbReference type="PANTHER" id="PTHR46580">
    <property type="entry name" value="SENSOR KINASE-RELATED"/>
    <property type="match status" value="1"/>
</dbReference>
<keyword evidence="16" id="KW-0325">Glycoprotein</keyword>
<evidence type="ECO:0000256" key="4">
    <source>
        <dbReference type="ARBA" id="ARBA00022679"/>
    </source>
</evidence>
<evidence type="ECO:0000256" key="10">
    <source>
        <dbReference type="ARBA" id="ARBA00022840"/>
    </source>
</evidence>
<keyword evidence="14" id="KW-1015">Disulfide bond</keyword>
<evidence type="ECO:0000313" key="21">
    <source>
        <dbReference type="Proteomes" id="UP000717634"/>
    </source>
</evidence>
<evidence type="ECO:0000256" key="6">
    <source>
        <dbReference type="ARBA" id="ARBA00022729"/>
    </source>
</evidence>
<accession>A0ABX1HC92</accession>
<dbReference type="SUPFAM" id="SSF69318">
    <property type="entry name" value="Integrin alpha N-terminal domain"/>
    <property type="match status" value="3"/>
</dbReference>
<comment type="caution">
    <text evidence="20">The sequence shown here is derived from an EMBL/GenBank/DDBJ whole genome shotgun (WGS) entry which is preliminary data.</text>
</comment>
<feature type="domain" description="IPT/TIG" evidence="19">
    <location>
        <begin position="1269"/>
        <end position="1348"/>
    </location>
</feature>
<evidence type="ECO:0000256" key="5">
    <source>
        <dbReference type="ARBA" id="ARBA00022692"/>
    </source>
</evidence>
<dbReference type="Gene3D" id="2.130.10.130">
    <property type="entry name" value="Integrin alpha, N-terminal"/>
    <property type="match status" value="3"/>
</dbReference>
<evidence type="ECO:0000256" key="15">
    <source>
        <dbReference type="ARBA" id="ARBA00023170"/>
    </source>
</evidence>
<comment type="subcellular location">
    <subcellularLocation>
        <location evidence="1">Cell membrane</location>
        <topology evidence="1">Single-pass type I membrane protein</topology>
    </subcellularLocation>
</comment>
<dbReference type="EC" id="2.7.10.1" evidence="2"/>
<sequence>MKNCCTATGQPAHLGPPASATVVTRLLLALLLALPGLARAQTTSFACTGGTQSYVVPAGITQLAVVATGAYHGAVVQATVAVTPGESLRVEVGGTGSPSGPGGGGNSIPYGYNGGGGSGSSGRGGGATDLRRTGTSTGDYLTSRNALLVAGGGGAEGYSVALDAYYAGGSGGTPTGANGYAAGAAYAGGGATSTAAGAGATGASAGAASVGGTNTGVGGSGGGGYYGGGGGGQGGSGGSASGGGGGGGSSWVMAGSTTISYSTSAVPANGAMTITAIAPTATATPAVSAPANSGTVTTATPTYSGTAPAGSTVRLYVDGSLLGTTTTATAGGTFSLGQPTALAQGSHSVAATAQASGQLVSASSATSTFTVVVVPVISSFAPTSGPVGTSVTITGTGFNTVAGQNVVLFGATRAAVTAASATSLSVTVPPGTTYQYPTVTNLANALTAYARQPFVVTLSGAVAFAAKASIATGSSPVAVSIGDVDGDGRPDLVSANYSDNTVSVLRNTSTVGTVSFAAKVDFATGSSPIAVSVGDVDGDGRPDLAVVNYSSSTVSVLRNTSTAGTVSFAARVDFAVGSFPRSVSIGDVDGDGQPDLVVANSGSATVSVLRNTGTTGTVSFATKADFATGTSPRSVSMGDVDGDGRPDLAVGNYSSATVSVLRNTGAAGAVSFAPKADFATGTRPLAVSMGDVDGDGQPDLVSANYSDNTVSVLRNTSTAGTVGFAPKTDFATGTTPIAVSMGDVDGDGRPDLAVTNNGLVSVLRNTGAAGTVSFAARVDFVTDNSPYWVSIGDLDGDGRPDLAVATIGTNLVSVLRQVVPLVISSFAPTSGPVGTSVTITGTGFNTVAGQNVVFFGATRAAVTAAGATSLSVTVPPGTTYEYPTVTNLATALTAYARQPFVVTLSGAVAFAAKVDAATGSVPYSVSIGDVDGDGLPDLVVANSSSTTVSVLRNTSAAGTVSFAAKVDFATGTTPIAVSIGDVDGDGRPDLAVANYGSSTVSVLRNTGTAGTVSFAAKVDFAVGLYPYSVSTGDLDADGRPDLAVANSGSATVSVLRNTSAAGTVSFATKADFATGTNPLSVSMGDVDGDGRPDLAVANYGSNTVSVLRNTSAGSTIDFAAKVDFATGSVPYSVSIGDVDGDGRPDLAVANSGSSTVSVLRNTSTAGTVSFATKADFATGTSPRSVSMGDLDGDGRPDLAVGNYSSATVSVLRNTGAAGTVGFAAKADFATGTNPLSVSMGDLDGDGRPDLLAASNGSNTVSVLRQVVPVPTISSLAPTSGVAGTVVTLTGTYLTGATVVAVNGVAVSPTAVTATTCTFVVPAGASPTQSISVTTPGGPSVASTAFTVRLAVAGTSPAANARTAPPSGSAVAITFTEPVTAASAGTMRVFSAQLGGRKAGAVAVAGSTASFAATAGTPRTSFAPGEVVSVTLPAGVLGAGGLAAGKRVYQFTTAVSGPGRGDFQPGSAPAVGLNPQCLATGDVNGDGYPDVVTANYGAGTVSVRLGTGTGTFVPAPEVSVGAQPVCLALADVDGDGDLDLLVGVGSTATLNVRLNDGSGGFSGSQNVPVGSLPTIVAPGDVDGDGDLDFVVSNGSANTVSVRLNNGSGVFSAPATGAEVAVGNGPYSVALGDLDGDGDLDFATGNISANTVSVRLNDGTGGFSAPAANAEVAVAAGPNGLVLGDLDGDGDLDLAVAGSGTNVATVLRNDGTGSLGTRTDVPTGTNPNFAALGDVDGDGDLDLLTANNSGSLSVRLNNGSGTFAAPFTNPNPAVTGMLAMVVLGDVDNDGDLDALAISSSNALIVRLNQGPAPLPVELAAFTATAAGPAAVRLAWATASEKNSLVFEVERSLDGRTFGRVGTVAAAGSSSSPRTYGLLDNQVPKPLSPQAPIYYRLRQVDADGTFSYSPVRTVGLSGAAAGLALYPNPAHAGTATLTGALPGTLVTVYDALGRQVTSAPADATGTAALALPVGLPAGVYVVRAGTKAVRLTVE</sequence>
<dbReference type="Proteomes" id="UP000717634">
    <property type="component" value="Unassembled WGS sequence"/>
</dbReference>
<keyword evidence="11" id="KW-1133">Transmembrane helix</keyword>
<evidence type="ECO:0000256" key="16">
    <source>
        <dbReference type="ARBA" id="ARBA00023180"/>
    </source>
</evidence>
<gene>
    <name evidence="20" type="ORF">HBN54_000394</name>
</gene>
<dbReference type="Gene3D" id="2.60.40.10">
    <property type="entry name" value="Immunoglobulins"/>
    <property type="match status" value="4"/>
</dbReference>
<evidence type="ECO:0000256" key="12">
    <source>
        <dbReference type="ARBA" id="ARBA00023136"/>
    </source>
</evidence>
<dbReference type="Pfam" id="PF01839">
    <property type="entry name" value="FG-GAP"/>
    <property type="match status" value="1"/>
</dbReference>
<feature type="chain" id="PRO_5045578835" description="receptor protein-tyrosine kinase" evidence="18">
    <location>
        <begin position="41"/>
        <end position="1991"/>
    </location>
</feature>
<evidence type="ECO:0000256" key="2">
    <source>
        <dbReference type="ARBA" id="ARBA00011902"/>
    </source>
</evidence>
<proteinExistence type="predicted"/>
<dbReference type="SUPFAM" id="SSF81296">
    <property type="entry name" value="E set domains"/>
    <property type="match status" value="3"/>
</dbReference>
<dbReference type="InterPro" id="IPR013519">
    <property type="entry name" value="Int_alpha_beta-p"/>
</dbReference>
<keyword evidence="3" id="KW-1003">Cell membrane</keyword>
<evidence type="ECO:0000256" key="8">
    <source>
        <dbReference type="ARBA" id="ARBA00022741"/>
    </source>
</evidence>
<feature type="region of interest" description="Disordered" evidence="17">
    <location>
        <begin position="92"/>
        <end position="136"/>
    </location>
</feature>
<feature type="compositionally biased region" description="Gly residues" evidence="17">
    <location>
        <begin position="93"/>
        <end position="127"/>
    </location>
</feature>
<evidence type="ECO:0000256" key="1">
    <source>
        <dbReference type="ARBA" id="ARBA00004251"/>
    </source>
</evidence>
<keyword evidence="9" id="KW-0418">Kinase</keyword>
<dbReference type="Pfam" id="PF13517">
    <property type="entry name" value="FG-GAP_3"/>
    <property type="match status" value="9"/>
</dbReference>
<dbReference type="CDD" id="cd00603">
    <property type="entry name" value="IPT_PCSR"/>
    <property type="match status" value="2"/>
</dbReference>
<dbReference type="CDD" id="cd00102">
    <property type="entry name" value="IPT"/>
    <property type="match status" value="1"/>
</dbReference>
<keyword evidence="12" id="KW-0472">Membrane</keyword>
<keyword evidence="13" id="KW-0829">Tyrosine-protein kinase</keyword>
<evidence type="ECO:0000256" key="17">
    <source>
        <dbReference type="SAM" id="MobiDB-lite"/>
    </source>
</evidence>
<dbReference type="SMART" id="SM00191">
    <property type="entry name" value="Int_alpha"/>
    <property type="match status" value="14"/>
</dbReference>
<evidence type="ECO:0000256" key="3">
    <source>
        <dbReference type="ARBA" id="ARBA00022475"/>
    </source>
</evidence>
<keyword evidence="8" id="KW-0547">Nucleotide-binding</keyword>
<feature type="signal peptide" evidence="18">
    <location>
        <begin position="1"/>
        <end position="40"/>
    </location>
</feature>
<dbReference type="RefSeq" id="WP_168671460.1">
    <property type="nucleotide sequence ID" value="NZ_JAAVTK010000001.1"/>
</dbReference>
<keyword evidence="10" id="KW-0067">ATP-binding</keyword>
<dbReference type="SMART" id="SM00429">
    <property type="entry name" value="IPT"/>
    <property type="match status" value="3"/>
</dbReference>
<keyword evidence="21" id="KW-1185">Reference proteome</keyword>
<dbReference type="InterPro" id="IPR002909">
    <property type="entry name" value="IPT_dom"/>
</dbReference>
<dbReference type="InterPro" id="IPR013783">
    <property type="entry name" value="Ig-like_fold"/>
</dbReference>
<protein>
    <recommendedName>
        <fullName evidence="2">receptor protein-tyrosine kinase</fullName>
        <ecNumber evidence="2">2.7.10.1</ecNumber>
    </recommendedName>
</protein>
<evidence type="ECO:0000256" key="7">
    <source>
        <dbReference type="ARBA" id="ARBA00022737"/>
    </source>
</evidence>
<dbReference type="InterPro" id="IPR055163">
    <property type="entry name" value="ALK/LTK-like_GRD"/>
</dbReference>
<evidence type="ECO:0000256" key="9">
    <source>
        <dbReference type="ARBA" id="ARBA00022777"/>
    </source>
</evidence>
<dbReference type="Pfam" id="PF12810">
    <property type="entry name" value="ALK_LTK_GRD"/>
    <property type="match status" value="1"/>
</dbReference>
<dbReference type="InterPro" id="IPR026444">
    <property type="entry name" value="Secre_tail"/>
</dbReference>
<evidence type="ECO:0000256" key="13">
    <source>
        <dbReference type="ARBA" id="ARBA00023137"/>
    </source>
</evidence>
<keyword evidence="15" id="KW-0675">Receptor</keyword>
<evidence type="ECO:0000256" key="18">
    <source>
        <dbReference type="SAM" id="SignalP"/>
    </source>
</evidence>
<dbReference type="Gene3D" id="2.30.30.100">
    <property type="match status" value="8"/>
</dbReference>
<feature type="domain" description="IPT/TIG" evidence="19">
    <location>
        <begin position="374"/>
        <end position="457"/>
    </location>
</feature>
<organism evidence="20 21">
    <name type="scientific">Hymenobacter artigasi</name>
    <dbReference type="NCBI Taxonomy" id="2719616"/>
    <lineage>
        <taxon>Bacteria</taxon>
        <taxon>Pseudomonadati</taxon>
        <taxon>Bacteroidota</taxon>
        <taxon>Cytophagia</taxon>
        <taxon>Cytophagales</taxon>
        <taxon>Hymenobacteraceae</taxon>
        <taxon>Hymenobacter</taxon>
    </lineage>
</organism>
<dbReference type="EMBL" id="JAAVTK010000001">
    <property type="protein sequence ID" value="NKI87815.1"/>
    <property type="molecule type" value="Genomic_DNA"/>
</dbReference>
<keyword evidence="4" id="KW-0808">Transferase</keyword>
<keyword evidence="7" id="KW-0677">Repeat</keyword>
<dbReference type="NCBIfam" id="TIGR04183">
    <property type="entry name" value="Por_Secre_tail"/>
    <property type="match status" value="1"/>
</dbReference>